<dbReference type="Pfam" id="PF01872">
    <property type="entry name" value="RibD_C"/>
    <property type="match status" value="1"/>
</dbReference>
<accession>A0A553JXZ6</accession>
<protein>
    <submittedName>
        <fullName evidence="2">Dihydrofolate reductase</fullName>
    </submittedName>
</protein>
<dbReference type="EMBL" id="VKKG01000005">
    <property type="protein sequence ID" value="TRY17325.1"/>
    <property type="molecule type" value="Genomic_DNA"/>
</dbReference>
<dbReference type="SUPFAM" id="SSF53597">
    <property type="entry name" value="Dihydrofolate reductase-like"/>
    <property type="match status" value="1"/>
</dbReference>
<organism evidence="2 3">
    <name type="scientific">Tessaracoccus rhinocerotis</name>
    <dbReference type="NCBI Taxonomy" id="1689449"/>
    <lineage>
        <taxon>Bacteria</taxon>
        <taxon>Bacillati</taxon>
        <taxon>Actinomycetota</taxon>
        <taxon>Actinomycetes</taxon>
        <taxon>Propionibacteriales</taxon>
        <taxon>Propionibacteriaceae</taxon>
        <taxon>Tessaracoccus</taxon>
    </lineage>
</organism>
<feature type="domain" description="Bacterial bifunctional deaminase-reductase C-terminal" evidence="1">
    <location>
        <begin position="9"/>
        <end position="181"/>
    </location>
</feature>
<dbReference type="Gene3D" id="3.40.430.10">
    <property type="entry name" value="Dihydrofolate Reductase, subunit A"/>
    <property type="match status" value="1"/>
</dbReference>
<proteinExistence type="predicted"/>
<keyword evidence="3" id="KW-1185">Reference proteome</keyword>
<dbReference type="PANTHER" id="PTHR38011">
    <property type="entry name" value="DIHYDROFOLATE REDUCTASE FAMILY PROTEIN (AFU_ORTHOLOGUE AFUA_8G06820)"/>
    <property type="match status" value="1"/>
</dbReference>
<evidence type="ECO:0000259" key="1">
    <source>
        <dbReference type="Pfam" id="PF01872"/>
    </source>
</evidence>
<dbReference type="InterPro" id="IPR002734">
    <property type="entry name" value="RibDG_C"/>
</dbReference>
<dbReference type="OrthoDB" id="7342392at2"/>
<comment type="caution">
    <text evidence="2">The sequence shown here is derived from an EMBL/GenBank/DDBJ whole genome shotgun (WGS) entry which is preliminary data.</text>
</comment>
<dbReference type="Proteomes" id="UP000317638">
    <property type="component" value="Unassembled WGS sequence"/>
</dbReference>
<dbReference type="InterPro" id="IPR050765">
    <property type="entry name" value="Riboflavin_Biosynth_HTPR"/>
</dbReference>
<dbReference type="PANTHER" id="PTHR38011:SF2">
    <property type="entry name" value="BIFUNCTIONAL DEAMINASE-REDUCTASE DOMAIN PROTEIN"/>
    <property type="match status" value="1"/>
</dbReference>
<evidence type="ECO:0000313" key="3">
    <source>
        <dbReference type="Proteomes" id="UP000317638"/>
    </source>
</evidence>
<reference evidence="2 3" key="1">
    <citation type="submission" date="2019-07" db="EMBL/GenBank/DDBJ databases">
        <authorList>
            <person name="Zhou L.-Y."/>
        </authorList>
    </citation>
    <scope>NUCLEOTIDE SEQUENCE [LARGE SCALE GENOMIC DNA]</scope>
    <source>
        <strain evidence="2 3">YIM 101269</strain>
    </source>
</reference>
<evidence type="ECO:0000313" key="2">
    <source>
        <dbReference type="EMBL" id="TRY17325.1"/>
    </source>
</evidence>
<name>A0A553JXZ6_9ACTN</name>
<dbReference type="AlphaFoldDB" id="A0A553JXZ6"/>
<gene>
    <name evidence="2" type="ORF">FOJ82_12300</name>
</gene>
<dbReference type="GO" id="GO:0009231">
    <property type="term" value="P:riboflavin biosynthetic process"/>
    <property type="evidence" value="ECO:0007669"/>
    <property type="project" value="InterPro"/>
</dbReference>
<dbReference type="GO" id="GO:0008703">
    <property type="term" value="F:5-amino-6-(5-phosphoribosylamino)uracil reductase activity"/>
    <property type="evidence" value="ECO:0007669"/>
    <property type="project" value="InterPro"/>
</dbReference>
<sequence>MRKLVAIEFLSVDGVMQGLGSPDEDREGGFEHGGWGAPYAEGIHESSGSGLERTTAYLFGRKTYEKMAAYWPSVSDDNPLAAHLNSTEKYVATSASTGVDWSNTRVLRRDLPAAVRALKAVGEGDIAILGSGALVRFLLSEELLDAVRLFVHPIILGSGKRLFGTLELPRNLKLMSCNTTRMGSVALSYDIERSR</sequence>
<dbReference type="RefSeq" id="WP_143938789.1">
    <property type="nucleotide sequence ID" value="NZ_VKKG01000005.1"/>
</dbReference>
<dbReference type="InterPro" id="IPR024072">
    <property type="entry name" value="DHFR-like_dom_sf"/>
</dbReference>